<evidence type="ECO:0000313" key="2">
    <source>
        <dbReference type="Proteomes" id="UP001332243"/>
    </source>
</evidence>
<dbReference type="RefSeq" id="WP_331216701.1">
    <property type="nucleotide sequence ID" value="NZ_JAZGQK010000021.1"/>
</dbReference>
<sequence>MRRTRARIGVGLIASTVLAVGLGIAATPASAVSTEETGLTFYDSTFTTPVLQLDTPTGECLALPAAAGALVGWSGVSDVVTYRSADCTGYGVSSGTLATFTPGRYQSFRAF</sequence>
<evidence type="ECO:0000313" key="1">
    <source>
        <dbReference type="EMBL" id="MEE6261622.1"/>
    </source>
</evidence>
<accession>A0ABU7RYM1</accession>
<keyword evidence="2" id="KW-1185">Reference proteome</keyword>
<dbReference type="Proteomes" id="UP001332243">
    <property type="component" value="Unassembled WGS sequence"/>
</dbReference>
<comment type="caution">
    <text evidence="1">The sequence shown here is derived from an EMBL/GenBank/DDBJ whole genome shotgun (WGS) entry which is preliminary data.</text>
</comment>
<gene>
    <name evidence="1" type="ORF">V1633_24355</name>
</gene>
<proteinExistence type="predicted"/>
<protein>
    <submittedName>
        <fullName evidence="1">Uncharacterized protein</fullName>
    </submittedName>
</protein>
<reference evidence="1 2" key="1">
    <citation type="submission" date="2024-01" db="EMBL/GenBank/DDBJ databases">
        <title>Genome insights into Plantactinospora sonchi sp. nov.</title>
        <authorList>
            <person name="Wang L."/>
        </authorList>
    </citation>
    <scope>NUCLEOTIDE SEQUENCE [LARGE SCALE GENOMIC DNA]</scope>
    <source>
        <strain evidence="1 2">NEAU-QY2</strain>
    </source>
</reference>
<dbReference type="EMBL" id="JAZGQK010000021">
    <property type="protein sequence ID" value="MEE6261622.1"/>
    <property type="molecule type" value="Genomic_DNA"/>
</dbReference>
<organism evidence="1 2">
    <name type="scientific">Plantactinospora sonchi</name>
    <dbReference type="NCBI Taxonomy" id="1544735"/>
    <lineage>
        <taxon>Bacteria</taxon>
        <taxon>Bacillati</taxon>
        <taxon>Actinomycetota</taxon>
        <taxon>Actinomycetes</taxon>
        <taxon>Micromonosporales</taxon>
        <taxon>Micromonosporaceae</taxon>
        <taxon>Plantactinospora</taxon>
    </lineage>
</organism>
<name>A0ABU7RYM1_9ACTN</name>